<proteinExistence type="inferred from homology"/>
<dbReference type="GO" id="GO:0034039">
    <property type="term" value="F:8-oxo-7,8-dihydroguanine DNA N-glycosylase activity"/>
    <property type="evidence" value="ECO:0007669"/>
    <property type="project" value="TreeGrafter"/>
</dbReference>
<dbReference type="CDD" id="cd00056">
    <property type="entry name" value="ENDO3c"/>
    <property type="match status" value="1"/>
</dbReference>
<accession>A0A4R2KIT4</accession>
<dbReference type="CDD" id="cd03431">
    <property type="entry name" value="NUDIX_DNA_Glycosylase_C-MutY"/>
    <property type="match status" value="1"/>
</dbReference>
<dbReference type="NCBIfam" id="TIGR01084">
    <property type="entry name" value="mutY"/>
    <property type="match status" value="1"/>
</dbReference>
<sequence>MTCYTLGAWKNINKIKIENIQKHLNLWYEKNHRKLPWRETNNPYYIWISEVMLQQTRVDTVIPYFLNFINKFPNIESLAYAHEEEVLKMWEGLGYYSRAKNLHRGAKVIVEDFNGNMPDTLEEIKKIPGIGPYTAGAILSIAYGKRAAAVDGNVMRVFSRLFYIKEDIAESKTRKEMEKIGGHVVSPQNPSFFNQGLMELGALICTPTSPKCIACPLFLECSAKSLGVQETLPIKKKKPKVKTVEVEMAIVYKKKKLLIMKRSTQGLLANLWAVPATERELNFENGKSIRLELEENYGMKVTEGKFQFEKKHIFTHLKWKMKIYFFKLIEESPIDDPEIKWILHDEIEKYVFPTAFMKILKEIESIKADEVCKL</sequence>
<dbReference type="Gene3D" id="1.10.340.30">
    <property type="entry name" value="Hypothetical protein, domain 2"/>
    <property type="match status" value="1"/>
</dbReference>
<dbReference type="InterPro" id="IPR011257">
    <property type="entry name" value="DNA_glycosylase"/>
</dbReference>
<comment type="similarity">
    <text evidence="3 14">Belongs to the Nth/MutY family.</text>
</comment>
<dbReference type="SMART" id="SM00478">
    <property type="entry name" value="ENDO3c"/>
    <property type="match status" value="1"/>
</dbReference>
<comment type="function">
    <text evidence="2">Adenine glycosylase active on G-A mispairs. MutY also corrects error-prone DNA synthesis past GO lesions which are due to the oxidatively damaged form of guanine: 7,8-dihydro-8-oxoguanine (8-oxo-dGTP).</text>
</comment>
<dbReference type="GO" id="GO:0035485">
    <property type="term" value="F:adenine/guanine mispair binding"/>
    <property type="evidence" value="ECO:0007669"/>
    <property type="project" value="TreeGrafter"/>
</dbReference>
<reference evidence="16 17" key="1">
    <citation type="submission" date="2019-03" db="EMBL/GenBank/DDBJ databases">
        <title>Genomic Encyclopedia of Type Strains, Phase IV (KMG-IV): sequencing the most valuable type-strain genomes for metagenomic binning, comparative biology and taxonomic classification.</title>
        <authorList>
            <person name="Goeker M."/>
        </authorList>
    </citation>
    <scope>NUCLEOTIDE SEQUENCE [LARGE SCALE GENOMIC DNA]</scope>
    <source>
        <strain evidence="16 17">DSM 102940</strain>
    </source>
</reference>
<comment type="catalytic activity">
    <reaction evidence="1 14">
        <text>Hydrolyzes free adenine bases from 7,8-dihydro-8-oxoguanine:adenine mismatched double-stranded DNA, leaving an apurinic site.</text>
        <dbReference type="EC" id="3.2.2.31"/>
    </reaction>
</comment>
<evidence type="ECO:0000256" key="2">
    <source>
        <dbReference type="ARBA" id="ARBA00002933"/>
    </source>
</evidence>
<dbReference type="InterPro" id="IPR000445">
    <property type="entry name" value="HhH_motif"/>
</dbReference>
<dbReference type="PANTHER" id="PTHR42944:SF1">
    <property type="entry name" value="ADENINE DNA GLYCOSYLASE"/>
    <property type="match status" value="1"/>
</dbReference>
<keyword evidence="7" id="KW-0479">Metal-binding</keyword>
<dbReference type="InterPro" id="IPR023170">
    <property type="entry name" value="HhH_base_excis_C"/>
</dbReference>
<dbReference type="InterPro" id="IPR004035">
    <property type="entry name" value="Endouclease-III_FeS-bd_BS"/>
</dbReference>
<dbReference type="AlphaFoldDB" id="A0A4R2KIT4"/>
<evidence type="ECO:0000256" key="10">
    <source>
        <dbReference type="ARBA" id="ARBA00023004"/>
    </source>
</evidence>
<evidence type="ECO:0000259" key="15">
    <source>
        <dbReference type="SMART" id="SM00478"/>
    </source>
</evidence>
<name>A0A4R2KIT4_9FIRM</name>
<dbReference type="Pfam" id="PF00730">
    <property type="entry name" value="HhH-GPD"/>
    <property type="match status" value="1"/>
</dbReference>
<comment type="cofactor">
    <cofactor evidence="14">
        <name>[4Fe-4S] cluster</name>
        <dbReference type="ChEBI" id="CHEBI:49883"/>
    </cofactor>
    <text evidence="14">Binds 1 [4Fe-4S] cluster.</text>
</comment>
<keyword evidence="11" id="KW-0411">Iron-sulfur</keyword>
<keyword evidence="9" id="KW-0378">Hydrolase</keyword>
<dbReference type="Gene3D" id="3.90.79.10">
    <property type="entry name" value="Nucleoside Triphosphate Pyrophosphohydrolase"/>
    <property type="match status" value="1"/>
</dbReference>
<dbReference type="OrthoDB" id="9802365at2"/>
<dbReference type="GO" id="GO:0006284">
    <property type="term" value="P:base-excision repair"/>
    <property type="evidence" value="ECO:0007669"/>
    <property type="project" value="UniProtKB-UniRule"/>
</dbReference>
<evidence type="ECO:0000256" key="7">
    <source>
        <dbReference type="ARBA" id="ARBA00022723"/>
    </source>
</evidence>
<keyword evidence="10 14" id="KW-0408">Iron</keyword>
<dbReference type="InterPro" id="IPR003265">
    <property type="entry name" value="HhH-GPD_domain"/>
</dbReference>
<dbReference type="InterPro" id="IPR044298">
    <property type="entry name" value="MIG/MutY"/>
</dbReference>
<dbReference type="Pfam" id="PF14815">
    <property type="entry name" value="NUDIX_4"/>
    <property type="match status" value="1"/>
</dbReference>
<evidence type="ECO:0000256" key="11">
    <source>
        <dbReference type="ARBA" id="ARBA00023014"/>
    </source>
</evidence>
<protein>
    <recommendedName>
        <fullName evidence="5 14">Adenine DNA glycosylase</fullName>
        <ecNumber evidence="4 14">3.2.2.31</ecNumber>
    </recommendedName>
</protein>
<dbReference type="FunFam" id="1.10.340.30:FF:000002">
    <property type="entry name" value="Adenine DNA glycosylase"/>
    <property type="match status" value="1"/>
</dbReference>
<dbReference type="RefSeq" id="WP_132245924.1">
    <property type="nucleotide sequence ID" value="NZ_SLWV01000016.1"/>
</dbReference>
<dbReference type="PROSITE" id="PS01155">
    <property type="entry name" value="ENDONUCLEASE_III_2"/>
    <property type="match status" value="1"/>
</dbReference>
<dbReference type="Proteomes" id="UP000294919">
    <property type="component" value="Unassembled WGS sequence"/>
</dbReference>
<evidence type="ECO:0000256" key="1">
    <source>
        <dbReference type="ARBA" id="ARBA00000843"/>
    </source>
</evidence>
<evidence type="ECO:0000256" key="12">
    <source>
        <dbReference type="ARBA" id="ARBA00023204"/>
    </source>
</evidence>
<dbReference type="InterPro" id="IPR004036">
    <property type="entry name" value="Endonuclease-III-like_CS2"/>
</dbReference>
<dbReference type="Pfam" id="PF00633">
    <property type="entry name" value="HHH"/>
    <property type="match status" value="1"/>
</dbReference>
<dbReference type="GO" id="GO:0006298">
    <property type="term" value="P:mismatch repair"/>
    <property type="evidence" value="ECO:0007669"/>
    <property type="project" value="TreeGrafter"/>
</dbReference>
<dbReference type="PANTHER" id="PTHR42944">
    <property type="entry name" value="ADENINE DNA GLYCOSYLASE"/>
    <property type="match status" value="1"/>
</dbReference>
<keyword evidence="8 14" id="KW-0227">DNA damage</keyword>
<keyword evidence="12" id="KW-0234">DNA repair</keyword>
<dbReference type="PROSITE" id="PS00764">
    <property type="entry name" value="ENDONUCLEASE_III_1"/>
    <property type="match status" value="1"/>
</dbReference>
<dbReference type="SUPFAM" id="SSF48150">
    <property type="entry name" value="DNA-glycosylase"/>
    <property type="match status" value="1"/>
</dbReference>
<evidence type="ECO:0000256" key="14">
    <source>
        <dbReference type="RuleBase" id="RU365096"/>
    </source>
</evidence>
<evidence type="ECO:0000313" key="16">
    <source>
        <dbReference type="EMBL" id="TCO73124.1"/>
    </source>
</evidence>
<evidence type="ECO:0000313" key="17">
    <source>
        <dbReference type="Proteomes" id="UP000294919"/>
    </source>
</evidence>
<dbReference type="GO" id="GO:0032357">
    <property type="term" value="F:oxidized purine DNA binding"/>
    <property type="evidence" value="ECO:0007669"/>
    <property type="project" value="TreeGrafter"/>
</dbReference>
<dbReference type="InterPro" id="IPR005760">
    <property type="entry name" value="A/G_AdeGlyc_MutY"/>
</dbReference>
<comment type="caution">
    <text evidence="16">The sequence shown here is derived from an EMBL/GenBank/DDBJ whole genome shotgun (WGS) entry which is preliminary data.</text>
</comment>
<dbReference type="GO" id="GO:0051539">
    <property type="term" value="F:4 iron, 4 sulfur cluster binding"/>
    <property type="evidence" value="ECO:0007669"/>
    <property type="project" value="UniProtKB-UniRule"/>
</dbReference>
<keyword evidence="6" id="KW-0004">4Fe-4S</keyword>
<feature type="domain" description="HhH-GPD" evidence="15">
    <location>
        <begin position="52"/>
        <end position="203"/>
    </location>
</feature>
<dbReference type="SUPFAM" id="SSF55811">
    <property type="entry name" value="Nudix"/>
    <property type="match status" value="1"/>
</dbReference>
<evidence type="ECO:0000256" key="13">
    <source>
        <dbReference type="ARBA" id="ARBA00023295"/>
    </source>
</evidence>
<evidence type="ECO:0000256" key="5">
    <source>
        <dbReference type="ARBA" id="ARBA00022023"/>
    </source>
</evidence>
<gene>
    <name evidence="16" type="ORF">EV214_11626</name>
</gene>
<evidence type="ECO:0000256" key="6">
    <source>
        <dbReference type="ARBA" id="ARBA00022485"/>
    </source>
</evidence>
<evidence type="ECO:0000256" key="4">
    <source>
        <dbReference type="ARBA" id="ARBA00012045"/>
    </source>
</evidence>
<evidence type="ECO:0000256" key="9">
    <source>
        <dbReference type="ARBA" id="ARBA00022801"/>
    </source>
</evidence>
<dbReference type="EC" id="3.2.2.31" evidence="4 14"/>
<dbReference type="InterPro" id="IPR029119">
    <property type="entry name" value="MutY_C"/>
</dbReference>
<keyword evidence="17" id="KW-1185">Reference proteome</keyword>
<dbReference type="InterPro" id="IPR015797">
    <property type="entry name" value="NUDIX_hydrolase-like_dom_sf"/>
</dbReference>
<evidence type="ECO:0000256" key="3">
    <source>
        <dbReference type="ARBA" id="ARBA00008343"/>
    </source>
</evidence>
<organism evidence="16 17">
    <name type="scientific">Marinisporobacter balticus</name>
    <dbReference type="NCBI Taxonomy" id="2018667"/>
    <lineage>
        <taxon>Bacteria</taxon>
        <taxon>Bacillati</taxon>
        <taxon>Bacillota</taxon>
        <taxon>Clostridia</taxon>
        <taxon>Peptostreptococcales</taxon>
        <taxon>Thermotaleaceae</taxon>
        <taxon>Marinisporobacter</taxon>
    </lineage>
</organism>
<dbReference type="GO" id="GO:0000701">
    <property type="term" value="F:purine-specific mismatch base pair DNA N-glycosylase activity"/>
    <property type="evidence" value="ECO:0007669"/>
    <property type="project" value="UniProtKB-EC"/>
</dbReference>
<evidence type="ECO:0000256" key="8">
    <source>
        <dbReference type="ARBA" id="ARBA00022763"/>
    </source>
</evidence>
<dbReference type="GO" id="GO:0046872">
    <property type="term" value="F:metal ion binding"/>
    <property type="evidence" value="ECO:0007669"/>
    <property type="project" value="UniProtKB-UniRule"/>
</dbReference>
<keyword evidence="13 14" id="KW-0326">Glycosidase</keyword>
<dbReference type="EMBL" id="SLWV01000016">
    <property type="protein sequence ID" value="TCO73124.1"/>
    <property type="molecule type" value="Genomic_DNA"/>
</dbReference>
<dbReference type="Gene3D" id="1.10.1670.10">
    <property type="entry name" value="Helix-hairpin-Helix base-excision DNA repair enzymes (C-terminal)"/>
    <property type="match status" value="1"/>
</dbReference>